<dbReference type="EMBL" id="ASHM01033728">
    <property type="protein sequence ID" value="PNX78234.1"/>
    <property type="molecule type" value="Genomic_DNA"/>
</dbReference>
<name>A0A2K3LI69_TRIPR</name>
<dbReference type="ExpressionAtlas" id="A0A2K3LI69">
    <property type="expression patterns" value="baseline"/>
</dbReference>
<sequence length="326" mass="37290">MHCRYKWQKWSRYPLAILERLSVSKDYGGIGFRSLRAFNLALLSKQAWNLVAKPDNLITKLLKARYFPKCDFLEASIGHNPSYVWTSILSSKFIIQGGCKWSIGTGEDINLWDQNWLHEGLSIPTPSSFQGSGDLRKVKDIMMSNTKAWDIDKIRGTFDSRNHDRFGIAGNWQQIWRAKIPPKVKNLLWRICHNVLPTRARLIISRGVQCPEHCVACNNSAEDSMHVLFFCPRSVHCWQQMGLWNNINASLNTSSSIAENMLIILQNLDKEQQEIFSVSVEIIRCGKMSQTLPKRCAKEPNIYSQAGGKHRGFAITQTPHSHYLNS</sequence>
<dbReference type="InterPro" id="IPR026960">
    <property type="entry name" value="RVT-Znf"/>
</dbReference>
<accession>A0A2K3LI69</accession>
<gene>
    <name evidence="2" type="ORF">L195_g034211</name>
</gene>
<evidence type="ECO:0000313" key="3">
    <source>
        <dbReference type="Proteomes" id="UP000236291"/>
    </source>
</evidence>
<feature type="domain" description="Reverse transcriptase zinc-binding" evidence="1">
    <location>
        <begin position="171"/>
        <end position="238"/>
    </location>
</feature>
<organism evidence="2 3">
    <name type="scientific">Trifolium pratense</name>
    <name type="common">Red clover</name>
    <dbReference type="NCBI Taxonomy" id="57577"/>
    <lineage>
        <taxon>Eukaryota</taxon>
        <taxon>Viridiplantae</taxon>
        <taxon>Streptophyta</taxon>
        <taxon>Embryophyta</taxon>
        <taxon>Tracheophyta</taxon>
        <taxon>Spermatophyta</taxon>
        <taxon>Magnoliopsida</taxon>
        <taxon>eudicotyledons</taxon>
        <taxon>Gunneridae</taxon>
        <taxon>Pentapetalae</taxon>
        <taxon>rosids</taxon>
        <taxon>fabids</taxon>
        <taxon>Fabales</taxon>
        <taxon>Fabaceae</taxon>
        <taxon>Papilionoideae</taxon>
        <taxon>50 kb inversion clade</taxon>
        <taxon>NPAAA clade</taxon>
        <taxon>Hologalegina</taxon>
        <taxon>IRL clade</taxon>
        <taxon>Trifolieae</taxon>
        <taxon>Trifolium</taxon>
    </lineage>
</organism>
<dbReference type="Proteomes" id="UP000236291">
    <property type="component" value="Unassembled WGS sequence"/>
</dbReference>
<reference evidence="2 3" key="1">
    <citation type="journal article" date="2014" name="Am. J. Bot.">
        <title>Genome assembly and annotation for red clover (Trifolium pratense; Fabaceae).</title>
        <authorList>
            <person name="Istvanek J."/>
            <person name="Jaros M."/>
            <person name="Krenek A."/>
            <person name="Repkova J."/>
        </authorList>
    </citation>
    <scope>NUCLEOTIDE SEQUENCE [LARGE SCALE GENOMIC DNA]</scope>
    <source>
        <strain evidence="3">cv. Tatra</strain>
        <tissue evidence="2">Young leaves</tissue>
    </source>
</reference>
<evidence type="ECO:0000313" key="2">
    <source>
        <dbReference type="EMBL" id="PNX78234.1"/>
    </source>
</evidence>
<dbReference type="Pfam" id="PF13966">
    <property type="entry name" value="zf-RVT"/>
    <property type="match status" value="1"/>
</dbReference>
<proteinExistence type="predicted"/>
<evidence type="ECO:0000259" key="1">
    <source>
        <dbReference type="Pfam" id="PF13966"/>
    </source>
</evidence>
<protein>
    <submittedName>
        <fullName evidence="2">Ribonuclease H</fullName>
    </submittedName>
</protein>
<comment type="caution">
    <text evidence="2">The sequence shown here is derived from an EMBL/GenBank/DDBJ whole genome shotgun (WGS) entry which is preliminary data.</text>
</comment>
<dbReference type="AlphaFoldDB" id="A0A2K3LI69"/>
<reference evidence="2 3" key="2">
    <citation type="journal article" date="2017" name="Front. Plant Sci.">
        <title>Gene Classification and Mining of Molecular Markers Useful in Red Clover (Trifolium pratense) Breeding.</title>
        <authorList>
            <person name="Istvanek J."/>
            <person name="Dluhosova J."/>
            <person name="Dluhos P."/>
            <person name="Patkova L."/>
            <person name="Nedelnik J."/>
            <person name="Repkova J."/>
        </authorList>
    </citation>
    <scope>NUCLEOTIDE SEQUENCE [LARGE SCALE GENOMIC DNA]</scope>
    <source>
        <strain evidence="3">cv. Tatra</strain>
        <tissue evidence="2">Young leaves</tissue>
    </source>
</reference>
<dbReference type="STRING" id="57577.A0A2K3LI69"/>